<comment type="caution">
    <text evidence="6">The sequence shown here is derived from an EMBL/GenBank/DDBJ whole genome shotgun (WGS) entry which is preliminary data.</text>
</comment>
<dbReference type="PANTHER" id="PTHR21567">
    <property type="entry name" value="CLASP"/>
    <property type="match status" value="1"/>
</dbReference>
<dbReference type="GO" id="GO:0000226">
    <property type="term" value="P:microtubule cytoskeleton organization"/>
    <property type="evidence" value="ECO:0007669"/>
    <property type="project" value="TreeGrafter"/>
</dbReference>
<organism evidence="6 7">
    <name type="scientific">Planoprotostelium fungivorum</name>
    <dbReference type="NCBI Taxonomy" id="1890364"/>
    <lineage>
        <taxon>Eukaryota</taxon>
        <taxon>Amoebozoa</taxon>
        <taxon>Evosea</taxon>
        <taxon>Variosea</taxon>
        <taxon>Cavosteliida</taxon>
        <taxon>Cavosteliaceae</taxon>
        <taxon>Planoprotostelium</taxon>
    </lineage>
</organism>
<evidence type="ECO:0000256" key="3">
    <source>
        <dbReference type="ARBA" id="ARBA00023212"/>
    </source>
</evidence>
<dbReference type="Gene3D" id="1.25.10.10">
    <property type="entry name" value="Leucine-rich Repeat Variant"/>
    <property type="match status" value="4"/>
</dbReference>
<feature type="region of interest" description="Disordered" evidence="4">
    <location>
        <begin position="609"/>
        <end position="650"/>
    </location>
</feature>
<dbReference type="InterPro" id="IPR048491">
    <property type="entry name" value="XMAP215_CLASP_TOG"/>
</dbReference>
<feature type="domain" description="TOG" evidence="5">
    <location>
        <begin position="1"/>
        <end position="224"/>
    </location>
</feature>
<dbReference type="GO" id="GO:0005881">
    <property type="term" value="C:cytoplasmic microtubule"/>
    <property type="evidence" value="ECO:0007669"/>
    <property type="project" value="TreeGrafter"/>
</dbReference>
<proteinExistence type="predicted"/>
<feature type="domain" description="TOG" evidence="5">
    <location>
        <begin position="285"/>
        <end position="529"/>
    </location>
</feature>
<dbReference type="Proteomes" id="UP000241769">
    <property type="component" value="Unassembled WGS sequence"/>
</dbReference>
<name>A0A2P6NPC1_9EUKA</name>
<dbReference type="EMBL" id="MDYQ01000039">
    <property type="protein sequence ID" value="PRP85804.1"/>
    <property type="molecule type" value="Genomic_DNA"/>
</dbReference>
<feature type="region of interest" description="Disordered" evidence="4">
    <location>
        <begin position="520"/>
        <end position="578"/>
    </location>
</feature>
<dbReference type="GO" id="GO:0000278">
    <property type="term" value="P:mitotic cell cycle"/>
    <property type="evidence" value="ECO:0007669"/>
    <property type="project" value="UniProtKB-ARBA"/>
</dbReference>
<evidence type="ECO:0000256" key="4">
    <source>
        <dbReference type="SAM" id="MobiDB-lite"/>
    </source>
</evidence>
<dbReference type="GO" id="GO:0008017">
    <property type="term" value="F:microtubule binding"/>
    <property type="evidence" value="ECO:0007669"/>
    <property type="project" value="TreeGrafter"/>
</dbReference>
<dbReference type="STRING" id="1890364.A0A2P6NPC1"/>
<reference evidence="6 7" key="1">
    <citation type="journal article" date="2018" name="Genome Biol. Evol.">
        <title>Multiple Roots of Fruiting Body Formation in Amoebozoa.</title>
        <authorList>
            <person name="Hillmann F."/>
            <person name="Forbes G."/>
            <person name="Novohradska S."/>
            <person name="Ferling I."/>
            <person name="Riege K."/>
            <person name="Groth M."/>
            <person name="Westermann M."/>
            <person name="Marz M."/>
            <person name="Spaller T."/>
            <person name="Winckler T."/>
            <person name="Schaap P."/>
            <person name="Glockner G."/>
        </authorList>
    </citation>
    <scope>NUCLEOTIDE SEQUENCE [LARGE SCALE GENOMIC DNA]</scope>
    <source>
        <strain evidence="6 7">Jena</strain>
    </source>
</reference>
<feature type="region of interest" description="Disordered" evidence="4">
    <location>
        <begin position="995"/>
        <end position="1049"/>
    </location>
</feature>
<protein>
    <recommendedName>
        <fullName evidence="5">TOG domain-containing protein</fullName>
    </recommendedName>
</protein>
<dbReference type="Pfam" id="PF21041">
    <property type="entry name" value="XMAP215_CLASP_TOG"/>
    <property type="match status" value="1"/>
</dbReference>
<dbReference type="SUPFAM" id="SSF48371">
    <property type="entry name" value="ARM repeat"/>
    <property type="match status" value="2"/>
</dbReference>
<dbReference type="PANTHER" id="PTHR21567:SF9">
    <property type="entry name" value="CLIP-ASSOCIATING PROTEIN"/>
    <property type="match status" value="1"/>
</dbReference>
<evidence type="ECO:0000313" key="6">
    <source>
        <dbReference type="EMBL" id="PRP85804.1"/>
    </source>
</evidence>
<dbReference type="InterPro" id="IPR034085">
    <property type="entry name" value="TOG"/>
</dbReference>
<accession>A0A2P6NPC1</accession>
<dbReference type="InterPro" id="IPR016024">
    <property type="entry name" value="ARM-type_fold"/>
</dbReference>
<evidence type="ECO:0000256" key="2">
    <source>
        <dbReference type="ARBA" id="ARBA00022490"/>
    </source>
</evidence>
<gene>
    <name evidence="6" type="ORF">PROFUN_05996</name>
</gene>
<feature type="region of interest" description="Disordered" evidence="4">
    <location>
        <begin position="688"/>
        <end position="719"/>
    </location>
</feature>
<feature type="compositionally biased region" description="Polar residues" evidence="4">
    <location>
        <begin position="531"/>
        <end position="540"/>
    </location>
</feature>
<feature type="domain" description="TOG" evidence="5">
    <location>
        <begin position="728"/>
        <end position="952"/>
    </location>
</feature>
<feature type="compositionally biased region" description="Polar residues" evidence="4">
    <location>
        <begin position="552"/>
        <end position="578"/>
    </location>
</feature>
<dbReference type="OrthoDB" id="46159at2759"/>
<dbReference type="SMART" id="SM01349">
    <property type="entry name" value="TOG"/>
    <property type="match status" value="4"/>
</dbReference>
<evidence type="ECO:0000313" key="7">
    <source>
        <dbReference type="Proteomes" id="UP000241769"/>
    </source>
</evidence>
<feature type="region of interest" description="Disordered" evidence="4">
    <location>
        <begin position="229"/>
        <end position="259"/>
    </location>
</feature>
<dbReference type="GO" id="GO:0005819">
    <property type="term" value="C:spindle"/>
    <property type="evidence" value="ECO:0007669"/>
    <property type="project" value="UniProtKB-ARBA"/>
</dbReference>
<evidence type="ECO:0000256" key="1">
    <source>
        <dbReference type="ARBA" id="ARBA00004245"/>
    </source>
</evidence>
<keyword evidence="7" id="KW-1185">Reference proteome</keyword>
<feature type="domain" description="TOG" evidence="5">
    <location>
        <begin position="1067"/>
        <end position="1300"/>
    </location>
</feature>
<keyword evidence="2" id="KW-0963">Cytoplasm</keyword>
<dbReference type="InterPro" id="IPR024395">
    <property type="entry name" value="CLASP_N_dom"/>
</dbReference>
<dbReference type="InParanoid" id="A0A2P6NPC1"/>
<sequence length="1779" mass="197385">MAATDAILSKLSNADSRTRSAGLDELSSFLTEDQPTTEELIQIVDALAPLLDDNNANIALGSLSALEQVVNTYGEYLDDHFVFLVQAITDKFADVKAKVRERSQDIIVDSIMSVFVPKQIMDMLDSRFSHANWRVREQMIVLLKRALVTYGVDNIPLEYCIEKIPRSLEDINASVREVTLQLIEELYKTIGDPLVRYLENLNLKSALMTSLRERLENVQVNSRPILVPSLGGAAPSTTNRSAQPMGDSGKLKSSVPKKVTGSDKGINDFVQETKIKKIKVHGDKDLQRELENIQTIIANEAVDWKPKADALIKLQGILLGGAEEYDCLVPLLIKMKNHISNQMLNLRSALVREACSTVKLMSIILLDAFDPLLDTLLSTLFKLIISAVSIISEAGSNTLRAIVSNCRSERIIPIMVLAGKSSQHTALRLRVVQSVGVILAQHPEYAERYSAFKRDGKINGRRHLDVVDELLTSTFEDAMGDVRAAARLTFSSLNAAYPDRARRIFQSAPPNVQKHLFDSYQKDEKKATRPGLSSSGSNVAAMNGPKRPHSSGHGSTLEPNFVPQKTFSTSNPNLPIATLKSNTAPAALAVKKPSRLPMGSHSENDLFLVPERPAEKKPTSGPNSPGTRPKGPKRTASRPELPAGPSTTSVPTTAVNLAAAVHEHTTKNQPQRVKQLVVDKTNEIKVHQKQEENHSTTVSAKPASAPLSRKAKPVAIAPKSSSAISSTMKRTPILSSSEEITAVLDKAASTLWSTRVECFSLIASACSSETSLNIPNHFDRIMTTCINHTNDPHCRVVSQALEAINTLIDFFESHCRPYVEKIMAAALKRGIDPKDTVRESVGSTVRTLFTHYDPLDVNTYLFKMADNPNISLRSAALEYATKYVKEAGRYYRGLPLLSDKSANLSRLSSNLLVQLYGHYHTEFISAVLLLPIHLQLDLRRHIGAKLPQFETDLGLSSQAVEKRGKHSQAVVDAIYDDFTDTVDIPSPPVARRILQENSPAKTYRTPVVDRSEKYDSEEEDSPPLARGKPKEGWEASSTTLKNGWDKPNDPMNAYVLTTAPRSVGRRKDVVPAHIEEIAEILKEGDPSTTEQKRDALHELIRTSKENSPEVWPHSFTCILISLLDVIKHPDPFLRELSIIVLKELLKNQSARDFEAFVDAVLYALLERTIDNKKDVSQAALECIEQATFVFDPERCVNTLLEISDPKNTALRYTIHALSKFLLRVPVQQLLRLQNTFTPRILECVNSGVTEVRKAAVFCLVDLRLYLGDTHYQQVFVGLNYTQHKLVQIYYGRKLKGNENIDKMRNLFLTLLLLVLFAVTGAASSIFYDAPPTIESGIADREAFLISQWNAQLSDLQRLDSWTLMSRLNKVNSQYGVYVSPNAYLGDAAAALNSTWRRGASTLLLASLTYNLTQHMDNAISQAGNNPDVNESQERGSIAYSVYLLNRANAYLQYTPLQAPAGTVQNAYENFTLAYSEATAAARGVRVWVSTGYNKEIAQTLIAGTTIGIYGEVAAAKYFPNATSAFFLFWNSMVGKTGAYEIDNTPHYGTFNTGMMFHLAVVLNRLNRGTQTDTNAYMSDSPDIKRIMDRMVLQMSGTGDTPSYHKAAGSSAYQYVYVTSGQAVWPLRMAYMMTGNVTYLWASRKIDRFYYNVMPNHTAVFDDLTHANIQRYDLLNLEGPASTTQPTQSFLRVSTMYYKGMLINRGATNANTVLVPDKIILRTSSHDLSSWAVLGLSGAGHHANTDQRLCLDNSMFMGAYMVHRYAHPFHYASLRTISRD</sequence>
<dbReference type="InterPro" id="IPR011989">
    <property type="entry name" value="ARM-like"/>
</dbReference>
<evidence type="ECO:0000259" key="5">
    <source>
        <dbReference type="SMART" id="SM01349"/>
    </source>
</evidence>
<keyword evidence="3" id="KW-0206">Cytoskeleton</keyword>
<dbReference type="Pfam" id="PF12348">
    <property type="entry name" value="CLASP_N"/>
    <property type="match status" value="1"/>
</dbReference>
<comment type="subcellular location">
    <subcellularLocation>
        <location evidence="1">Cytoplasm</location>
        <location evidence="1">Cytoskeleton</location>
    </subcellularLocation>
</comment>